<evidence type="ECO:0000313" key="3">
    <source>
        <dbReference type="Proteomes" id="UP000799764"/>
    </source>
</evidence>
<evidence type="ECO:0000313" key="2">
    <source>
        <dbReference type="EMBL" id="KAF2438082.1"/>
    </source>
</evidence>
<gene>
    <name evidence="2" type="ORF">P171DRAFT_491374</name>
</gene>
<evidence type="ECO:0000256" key="1">
    <source>
        <dbReference type="SAM" id="Phobius"/>
    </source>
</evidence>
<accession>A0A9P4U6J7</accession>
<reference evidence="2" key="1">
    <citation type="journal article" date="2020" name="Stud. Mycol.">
        <title>101 Dothideomycetes genomes: a test case for predicting lifestyles and emergence of pathogens.</title>
        <authorList>
            <person name="Haridas S."/>
            <person name="Albert R."/>
            <person name="Binder M."/>
            <person name="Bloem J."/>
            <person name="Labutti K."/>
            <person name="Salamov A."/>
            <person name="Andreopoulos B."/>
            <person name="Baker S."/>
            <person name="Barry K."/>
            <person name="Bills G."/>
            <person name="Bluhm B."/>
            <person name="Cannon C."/>
            <person name="Castanera R."/>
            <person name="Culley D."/>
            <person name="Daum C."/>
            <person name="Ezra D."/>
            <person name="Gonzalez J."/>
            <person name="Henrissat B."/>
            <person name="Kuo A."/>
            <person name="Liang C."/>
            <person name="Lipzen A."/>
            <person name="Lutzoni F."/>
            <person name="Magnuson J."/>
            <person name="Mondo S."/>
            <person name="Nolan M."/>
            <person name="Ohm R."/>
            <person name="Pangilinan J."/>
            <person name="Park H.-J."/>
            <person name="Ramirez L."/>
            <person name="Alfaro M."/>
            <person name="Sun H."/>
            <person name="Tritt A."/>
            <person name="Yoshinaga Y."/>
            <person name="Zwiers L.-H."/>
            <person name="Turgeon B."/>
            <person name="Goodwin S."/>
            <person name="Spatafora J."/>
            <person name="Crous P."/>
            <person name="Grigoriev I."/>
        </authorList>
    </citation>
    <scope>NUCLEOTIDE SEQUENCE</scope>
    <source>
        <strain evidence="2">CBS 690.94</strain>
    </source>
</reference>
<dbReference type="EMBL" id="MU001513">
    <property type="protein sequence ID" value="KAF2438082.1"/>
    <property type="molecule type" value="Genomic_DNA"/>
</dbReference>
<keyword evidence="1" id="KW-1133">Transmembrane helix</keyword>
<keyword evidence="3" id="KW-1185">Reference proteome</keyword>
<dbReference type="AlphaFoldDB" id="A0A9P4U6J7"/>
<keyword evidence="1" id="KW-0812">Transmembrane</keyword>
<keyword evidence="1" id="KW-0472">Membrane</keyword>
<organism evidence="2 3">
    <name type="scientific">Karstenula rhodostoma CBS 690.94</name>
    <dbReference type="NCBI Taxonomy" id="1392251"/>
    <lineage>
        <taxon>Eukaryota</taxon>
        <taxon>Fungi</taxon>
        <taxon>Dikarya</taxon>
        <taxon>Ascomycota</taxon>
        <taxon>Pezizomycotina</taxon>
        <taxon>Dothideomycetes</taxon>
        <taxon>Pleosporomycetidae</taxon>
        <taxon>Pleosporales</taxon>
        <taxon>Massarineae</taxon>
        <taxon>Didymosphaeriaceae</taxon>
        <taxon>Karstenula</taxon>
    </lineage>
</organism>
<feature type="transmembrane region" description="Helical" evidence="1">
    <location>
        <begin position="62"/>
        <end position="84"/>
    </location>
</feature>
<name>A0A9P4U6J7_9PLEO</name>
<dbReference type="Proteomes" id="UP000799764">
    <property type="component" value="Unassembled WGS sequence"/>
</dbReference>
<sequence>MAPIAYNELLDSSGSYITGAIHQLLARIPKGGGGTPTAGAGAPAAAKPKHLHLDPCDKACKIGLGVGIPVAIIVLIVLGSWCAIKGPCGRTGYERNTVITKPQRPRRLPETT</sequence>
<comment type="caution">
    <text evidence="2">The sequence shown here is derived from an EMBL/GenBank/DDBJ whole genome shotgun (WGS) entry which is preliminary data.</text>
</comment>
<protein>
    <submittedName>
        <fullName evidence="2">Uncharacterized protein</fullName>
    </submittedName>
</protein>
<proteinExistence type="predicted"/>